<comment type="similarity">
    <text evidence="2 13">Belongs to the short-chain dehydrogenases/reductases (SDR) family.</text>
</comment>
<keyword evidence="14" id="KW-0472">Membrane</keyword>
<keyword evidence="14" id="KW-0812">Transmembrane</keyword>
<keyword evidence="4" id="KW-0443">Lipid metabolism</keyword>
<feature type="non-terminal residue" evidence="15">
    <location>
        <position position="1"/>
    </location>
</feature>
<dbReference type="PANTHER" id="PTHR43313">
    <property type="entry name" value="SHORT-CHAIN DEHYDROGENASE/REDUCTASE FAMILY 9C"/>
    <property type="match status" value="1"/>
</dbReference>
<dbReference type="Pfam" id="PF00106">
    <property type="entry name" value="adh_short"/>
    <property type="match status" value="1"/>
</dbReference>
<evidence type="ECO:0000256" key="13">
    <source>
        <dbReference type="RuleBase" id="RU000363"/>
    </source>
</evidence>
<dbReference type="PRINTS" id="PR00080">
    <property type="entry name" value="SDRFAMILY"/>
</dbReference>
<feature type="transmembrane region" description="Helical" evidence="14">
    <location>
        <begin position="30"/>
        <end position="47"/>
    </location>
</feature>
<dbReference type="EMBL" id="JAAWVO010053459">
    <property type="protein sequence ID" value="MBN3321049.1"/>
    <property type="molecule type" value="Genomic_DNA"/>
</dbReference>
<dbReference type="Proteomes" id="UP000736164">
    <property type="component" value="Unassembled WGS sequence"/>
</dbReference>
<dbReference type="PRINTS" id="PR00081">
    <property type="entry name" value="GDHRDH"/>
</dbReference>
<evidence type="ECO:0000256" key="8">
    <source>
        <dbReference type="ARBA" id="ARBA00042028"/>
    </source>
</evidence>
<dbReference type="PANTHER" id="PTHR43313:SF2">
    <property type="entry name" value="11-BETA-HYDROXYSTEROID DEHYDROGENASE TYPE 2"/>
    <property type="match status" value="1"/>
</dbReference>
<evidence type="ECO:0000256" key="6">
    <source>
        <dbReference type="ARBA" id="ARBA00040320"/>
    </source>
</evidence>
<evidence type="ECO:0000256" key="2">
    <source>
        <dbReference type="ARBA" id="ARBA00006484"/>
    </source>
</evidence>
<dbReference type="InterPro" id="IPR020904">
    <property type="entry name" value="Sc_DH/Rdtase_CS"/>
</dbReference>
<gene>
    <name evidence="15" type="primary">Hsd11b2</name>
    <name evidence="15" type="ORF">GTO95_0009784</name>
</gene>
<keyword evidence="5" id="KW-0753">Steroid metabolism</keyword>
<evidence type="ECO:0000256" key="3">
    <source>
        <dbReference type="ARBA" id="ARBA00023002"/>
    </source>
</evidence>
<comment type="catalytic activity">
    <reaction evidence="9">
        <text>11beta-hydroxyandrost-4-ene-3,17-dione + NAD(+) = androst-4-ene-3,11,17-trione + NADH + H(+)</text>
        <dbReference type="Rhea" id="RHEA:69408"/>
        <dbReference type="ChEBI" id="CHEBI:2495"/>
        <dbReference type="ChEBI" id="CHEBI:15378"/>
        <dbReference type="ChEBI" id="CHEBI:27967"/>
        <dbReference type="ChEBI" id="CHEBI:57540"/>
        <dbReference type="ChEBI" id="CHEBI:57945"/>
    </reaction>
    <physiologicalReaction direction="left-to-right" evidence="9">
        <dbReference type="Rhea" id="RHEA:69409"/>
    </physiologicalReaction>
</comment>
<evidence type="ECO:0000256" key="10">
    <source>
        <dbReference type="ARBA" id="ARBA00047817"/>
    </source>
</evidence>
<evidence type="ECO:0000256" key="14">
    <source>
        <dbReference type="SAM" id="Phobius"/>
    </source>
</evidence>
<organism evidence="15 16">
    <name type="scientific">Atractosteus spatula</name>
    <name type="common">Alligator gar</name>
    <name type="synonym">Lepisosteus spatula</name>
    <dbReference type="NCBI Taxonomy" id="7917"/>
    <lineage>
        <taxon>Eukaryota</taxon>
        <taxon>Metazoa</taxon>
        <taxon>Chordata</taxon>
        <taxon>Craniata</taxon>
        <taxon>Vertebrata</taxon>
        <taxon>Euteleostomi</taxon>
        <taxon>Actinopterygii</taxon>
        <taxon>Neopterygii</taxon>
        <taxon>Holostei</taxon>
        <taxon>Semionotiformes</taxon>
        <taxon>Lepisosteidae</taxon>
        <taxon>Atractosteus</taxon>
    </lineage>
</organism>
<dbReference type="GO" id="GO:0070523">
    <property type="term" value="F:11-beta-hydroxysteroid dehydrogenase (NAD+) activity"/>
    <property type="evidence" value="ECO:0007669"/>
    <property type="project" value="TreeGrafter"/>
</dbReference>
<accession>A0A8J7TF03</accession>
<keyword evidence="16" id="KW-1185">Reference proteome</keyword>
<feature type="transmembrane region" description="Helical" evidence="14">
    <location>
        <begin position="53"/>
        <end position="73"/>
    </location>
</feature>
<evidence type="ECO:0000256" key="5">
    <source>
        <dbReference type="ARBA" id="ARBA00023221"/>
    </source>
</evidence>
<evidence type="ECO:0000313" key="16">
    <source>
        <dbReference type="Proteomes" id="UP000736164"/>
    </source>
</evidence>
<keyword evidence="14" id="KW-1133">Transmembrane helix</keyword>
<dbReference type="GO" id="GO:0008211">
    <property type="term" value="P:glucocorticoid metabolic process"/>
    <property type="evidence" value="ECO:0007669"/>
    <property type="project" value="TreeGrafter"/>
</dbReference>
<dbReference type="InterPro" id="IPR036291">
    <property type="entry name" value="NAD(P)-bd_dom_sf"/>
</dbReference>
<keyword evidence="3" id="KW-0560">Oxidoreductase</keyword>
<feature type="non-terminal residue" evidence="15">
    <location>
        <position position="436"/>
    </location>
</feature>
<comment type="pathway">
    <text evidence="1">Steroid metabolism.</text>
</comment>
<comment type="catalytic activity">
    <reaction evidence="11">
        <text>11beta,17beta-dihydroxyandrost-4-ene-3-one + NAD(+) = 17beta-hydroxyandrost-4-ene-3,11-dione + NADH + H(+)</text>
        <dbReference type="Rhea" id="RHEA:69368"/>
        <dbReference type="ChEBI" id="CHEBI:15378"/>
        <dbReference type="ChEBI" id="CHEBI:34133"/>
        <dbReference type="ChEBI" id="CHEBI:57540"/>
        <dbReference type="ChEBI" id="CHEBI:57945"/>
        <dbReference type="ChEBI" id="CHEBI:81481"/>
    </reaction>
    <physiologicalReaction direction="left-to-right" evidence="11">
        <dbReference type="Rhea" id="RHEA:69369"/>
    </physiologicalReaction>
</comment>
<feature type="transmembrane region" description="Helical" evidence="14">
    <location>
        <begin position="6"/>
        <end position="23"/>
    </location>
</feature>
<evidence type="ECO:0000256" key="12">
    <source>
        <dbReference type="ARBA" id="ARBA00048774"/>
    </source>
</evidence>
<evidence type="ECO:0000256" key="7">
    <source>
        <dbReference type="ARBA" id="ARBA00041540"/>
    </source>
</evidence>
<evidence type="ECO:0000256" key="11">
    <source>
        <dbReference type="ARBA" id="ARBA00048218"/>
    </source>
</evidence>
<name>A0A8J7TF03_ATRSP</name>
<protein>
    <recommendedName>
        <fullName evidence="6">11-beta-hydroxysteroid dehydrogenase type 2</fullName>
    </recommendedName>
    <alternativeName>
        <fullName evidence="7">Corticosteroid 11-beta-dehydrogenase isozyme 2</fullName>
    </alternativeName>
    <alternativeName>
        <fullName evidence="8">NAD-dependent 11-beta-hydroxysteroid dehydrogenase</fullName>
    </alternativeName>
</protein>
<dbReference type="SUPFAM" id="SSF51735">
    <property type="entry name" value="NAD(P)-binding Rossmann-fold domains"/>
    <property type="match status" value="1"/>
</dbReference>
<proteinExistence type="inferred from homology"/>
<evidence type="ECO:0000256" key="4">
    <source>
        <dbReference type="ARBA" id="ARBA00023098"/>
    </source>
</evidence>
<reference evidence="15" key="1">
    <citation type="journal article" date="2021" name="Cell">
        <title>Tracing the genetic footprints of vertebrate landing in non-teleost ray-finned fishes.</title>
        <authorList>
            <person name="Bi X."/>
            <person name="Wang K."/>
            <person name="Yang L."/>
            <person name="Pan H."/>
            <person name="Jiang H."/>
            <person name="Wei Q."/>
            <person name="Fang M."/>
            <person name="Yu H."/>
            <person name="Zhu C."/>
            <person name="Cai Y."/>
            <person name="He Y."/>
            <person name="Gan X."/>
            <person name="Zeng H."/>
            <person name="Yu D."/>
            <person name="Zhu Y."/>
            <person name="Jiang H."/>
            <person name="Qiu Q."/>
            <person name="Yang H."/>
            <person name="Zhang Y.E."/>
            <person name="Wang W."/>
            <person name="Zhu M."/>
            <person name="He S."/>
            <person name="Zhang G."/>
        </authorList>
    </citation>
    <scope>NUCLEOTIDE SEQUENCE</scope>
    <source>
        <strain evidence="15">Allg_001</strain>
    </source>
</reference>
<sequence>MEEYALSFWIYMGVMSVFVGGAMKKILASHISAAPTLVVWLGLLVLLERLCTLCLPAVLGLAVLCAGCGLITRKGSAAQTLPTEGKAVFITALVSALVVVFTNMVRGVSRNFSLLKLLKACPPKTSHCFTETSSLGCDSGFGKAAALHLDALGFEVFASVLDLSGAGAVELQRACSSRLTLLQMDITKPQEVQQALRCTVDKLGGRGLWGLVNNAGICVNFGDAELSLTSNYRGCMEVNFFGTLDVTKTFLPVVRQAKGRIVTVSSPSGEQPFPCLAAYGASKAALNLFINTLRHELEPWGVKVSTILPASYKTGQSSNLEYWEKQHQHLVQNLSPSLLEEYGEEYLLETKELFKAHARKANEDFSPVINAIAHSLLSVQPSARYYAGHGMGLMYFIYSYLPTSVSDRFLKQLFVRKKVLPRALQKQNNNNNQIQK</sequence>
<comment type="catalytic activity">
    <reaction evidence="12">
        <text>corticosterone + NAD(+) = 11-dehydrocorticosterone + NADH + H(+)</text>
        <dbReference type="Rhea" id="RHEA:42204"/>
        <dbReference type="ChEBI" id="CHEBI:15378"/>
        <dbReference type="ChEBI" id="CHEBI:16827"/>
        <dbReference type="ChEBI" id="CHEBI:57540"/>
        <dbReference type="ChEBI" id="CHEBI:57945"/>
        <dbReference type="ChEBI" id="CHEBI:78600"/>
    </reaction>
    <physiologicalReaction direction="left-to-right" evidence="12">
        <dbReference type="Rhea" id="RHEA:42205"/>
    </physiologicalReaction>
</comment>
<comment type="caution">
    <text evidence="15">The sequence shown here is derived from an EMBL/GenBank/DDBJ whole genome shotgun (WGS) entry which is preliminary data.</text>
</comment>
<comment type="catalytic activity">
    <reaction evidence="10">
        <text>an 11beta-hydroxysteroid + NAD(+) = an 11-oxosteroid + NADH + H(+)</text>
        <dbReference type="Rhea" id="RHEA:53116"/>
        <dbReference type="ChEBI" id="CHEBI:15378"/>
        <dbReference type="ChEBI" id="CHEBI:35346"/>
        <dbReference type="ChEBI" id="CHEBI:47787"/>
        <dbReference type="ChEBI" id="CHEBI:57540"/>
        <dbReference type="ChEBI" id="CHEBI:57945"/>
    </reaction>
    <physiologicalReaction direction="left-to-right" evidence="10">
        <dbReference type="Rhea" id="RHEA:53117"/>
    </physiologicalReaction>
</comment>
<dbReference type="AlphaFoldDB" id="A0A8J7TF03"/>
<evidence type="ECO:0000256" key="9">
    <source>
        <dbReference type="ARBA" id="ARBA00047650"/>
    </source>
</evidence>
<feature type="transmembrane region" description="Helical" evidence="14">
    <location>
        <begin position="85"/>
        <end position="105"/>
    </location>
</feature>
<dbReference type="InterPro" id="IPR002347">
    <property type="entry name" value="SDR_fam"/>
</dbReference>
<dbReference type="Gene3D" id="3.40.50.720">
    <property type="entry name" value="NAD(P)-binding Rossmann-like Domain"/>
    <property type="match status" value="1"/>
</dbReference>
<evidence type="ECO:0000256" key="1">
    <source>
        <dbReference type="ARBA" id="ARBA00004854"/>
    </source>
</evidence>
<dbReference type="PROSITE" id="PS00061">
    <property type="entry name" value="ADH_SHORT"/>
    <property type="match status" value="1"/>
</dbReference>
<evidence type="ECO:0000313" key="15">
    <source>
        <dbReference type="EMBL" id="MBN3321049.1"/>
    </source>
</evidence>